<evidence type="ECO:0000256" key="2">
    <source>
        <dbReference type="ARBA" id="ARBA00022741"/>
    </source>
</evidence>
<keyword evidence="4" id="KW-0067">ATP-binding</keyword>
<feature type="compositionally biased region" description="Low complexity" evidence="5">
    <location>
        <begin position="478"/>
        <end position="508"/>
    </location>
</feature>
<dbReference type="PROSITE" id="PS00108">
    <property type="entry name" value="PROTEIN_KINASE_ST"/>
    <property type="match status" value="1"/>
</dbReference>
<proteinExistence type="predicted"/>
<keyword evidence="3" id="KW-0418">Kinase</keyword>
<dbReference type="InterPro" id="IPR011009">
    <property type="entry name" value="Kinase-like_dom_sf"/>
</dbReference>
<dbReference type="PANTHER" id="PTHR43289">
    <property type="entry name" value="MITOGEN-ACTIVATED PROTEIN KINASE KINASE KINASE 20-RELATED"/>
    <property type="match status" value="1"/>
</dbReference>
<gene>
    <name evidence="7" type="ORF">CAP_2370</name>
</gene>
<dbReference type="PANTHER" id="PTHR43289:SF6">
    <property type="entry name" value="SERINE_THREONINE-PROTEIN KINASE NEKL-3"/>
    <property type="match status" value="1"/>
</dbReference>
<dbReference type="InterPro" id="IPR008271">
    <property type="entry name" value="Ser/Thr_kinase_AS"/>
</dbReference>
<dbReference type="Gene3D" id="1.10.510.10">
    <property type="entry name" value="Transferase(Phosphotransferase) domain 1"/>
    <property type="match status" value="1"/>
</dbReference>
<evidence type="ECO:0000313" key="8">
    <source>
        <dbReference type="Proteomes" id="UP000019678"/>
    </source>
</evidence>
<feature type="region of interest" description="Disordered" evidence="5">
    <location>
        <begin position="319"/>
        <end position="367"/>
    </location>
</feature>
<comment type="caution">
    <text evidence="7">The sequence shown here is derived from an EMBL/GenBank/DDBJ whole genome shotgun (WGS) entry which is preliminary data.</text>
</comment>
<accession>A0A017TBI1</accession>
<evidence type="ECO:0000256" key="4">
    <source>
        <dbReference type="ARBA" id="ARBA00022840"/>
    </source>
</evidence>
<dbReference type="AlphaFoldDB" id="A0A017TBI1"/>
<dbReference type="Pfam" id="PF00069">
    <property type="entry name" value="Pkinase"/>
    <property type="match status" value="1"/>
</dbReference>
<dbReference type="Gene3D" id="3.30.200.20">
    <property type="entry name" value="Phosphorylase Kinase, domain 1"/>
    <property type="match status" value="1"/>
</dbReference>
<keyword evidence="2" id="KW-0547">Nucleotide-binding</keyword>
<evidence type="ECO:0000256" key="5">
    <source>
        <dbReference type="SAM" id="MobiDB-lite"/>
    </source>
</evidence>
<evidence type="ECO:0000313" key="7">
    <source>
        <dbReference type="EMBL" id="EYF06180.1"/>
    </source>
</evidence>
<dbReference type="PROSITE" id="PS50011">
    <property type="entry name" value="PROTEIN_KINASE_DOM"/>
    <property type="match status" value="1"/>
</dbReference>
<keyword evidence="1" id="KW-0808">Transferase</keyword>
<evidence type="ECO:0000256" key="3">
    <source>
        <dbReference type="ARBA" id="ARBA00022777"/>
    </source>
</evidence>
<dbReference type="SUPFAM" id="SSF56112">
    <property type="entry name" value="Protein kinase-like (PK-like)"/>
    <property type="match status" value="1"/>
</dbReference>
<dbReference type="eggNOG" id="COG0515">
    <property type="taxonomic scope" value="Bacteria"/>
</dbReference>
<dbReference type="EMBL" id="ASRX01000018">
    <property type="protein sequence ID" value="EYF06180.1"/>
    <property type="molecule type" value="Genomic_DNA"/>
</dbReference>
<feature type="domain" description="Protein kinase" evidence="6">
    <location>
        <begin position="36"/>
        <end position="298"/>
    </location>
</feature>
<dbReference type="GO" id="GO:0005524">
    <property type="term" value="F:ATP binding"/>
    <property type="evidence" value="ECO:0007669"/>
    <property type="project" value="UniProtKB-KW"/>
</dbReference>
<evidence type="ECO:0000256" key="1">
    <source>
        <dbReference type="ARBA" id="ARBA00022679"/>
    </source>
</evidence>
<name>A0A017TBI1_9BACT</name>
<sequence length="627" mass="65739">MSWRRFLPDARWLPLWTAPGADAHEPLSAGTRLHKYRVTALIAEGGMGQVYEAIDEYLDRPVALKILGRGRARDASYILGQRKEARILADLNHPNIVRLYDAGMAEGGLVYLVMERLDGISLRRLLKRVGRIDVKSALSIALQVVDALRVAHDGGIIHRDLKPENVMLLRDGVVKVVDFGVARRVDGNLASDVFANVGTIHYMAPEQVLGQGATRASDVYAAGLILYELLSGRHAYATTTGELPTGRVVQLNHVYAAPRPLFGSVPELIPESLSALVDRMLAKAPEERPDAETVHAALAEEYALYAAAHPHAEGEFDRAARATPEERRPSARPRDPAPLGEREGGHLASPPLPVSADAPAKPAPRGRLQETMRMRPEEHDAAGKESVLPPGWKSHPEVTDPAAAAGNRVANTGALAVSARLSRPRTSLWIAARWGLLSFGVAVAAGLGMRLWQMRTGAPHTAAAPSAILNATAAPSATPNAAATSSRSRDSAPASHAEASPTGTSSEPTPEPPRVLADQAAPPEDAPASTHAAPAAARDPAVPAPSGEPATRAPEATPTPSPAKPRAPRGGATSTGQGALGGAPRPSAPAAPRPSAPAAPRPSVPDTPRPTATPPPGSAPAAPPRPF</sequence>
<evidence type="ECO:0000259" key="6">
    <source>
        <dbReference type="PROSITE" id="PS50011"/>
    </source>
</evidence>
<dbReference type="SMART" id="SM00220">
    <property type="entry name" value="S_TKc"/>
    <property type="match status" value="1"/>
</dbReference>
<feature type="compositionally biased region" description="Pro residues" evidence="5">
    <location>
        <begin position="586"/>
        <end position="627"/>
    </location>
</feature>
<protein>
    <recommendedName>
        <fullName evidence="6">Protein kinase domain-containing protein</fullName>
    </recommendedName>
</protein>
<feature type="compositionally biased region" description="Basic and acidic residues" evidence="5">
    <location>
        <begin position="319"/>
        <end position="345"/>
    </location>
</feature>
<dbReference type="CDD" id="cd14014">
    <property type="entry name" value="STKc_PknB_like"/>
    <property type="match status" value="1"/>
</dbReference>
<keyword evidence="8" id="KW-1185">Reference proteome</keyword>
<dbReference type="GO" id="GO:0004674">
    <property type="term" value="F:protein serine/threonine kinase activity"/>
    <property type="evidence" value="ECO:0007669"/>
    <property type="project" value="TreeGrafter"/>
</dbReference>
<dbReference type="Proteomes" id="UP000019678">
    <property type="component" value="Unassembled WGS sequence"/>
</dbReference>
<feature type="region of interest" description="Disordered" evidence="5">
    <location>
        <begin position="478"/>
        <end position="627"/>
    </location>
</feature>
<reference evidence="7 8" key="1">
    <citation type="submission" date="2013-05" db="EMBL/GenBank/DDBJ databases">
        <title>Genome assembly of Chondromyces apiculatus DSM 436.</title>
        <authorList>
            <person name="Sharma G."/>
            <person name="Khatri I."/>
            <person name="Kaur C."/>
            <person name="Mayilraj S."/>
            <person name="Subramanian S."/>
        </authorList>
    </citation>
    <scope>NUCLEOTIDE SEQUENCE [LARGE SCALE GENOMIC DNA]</scope>
    <source>
        <strain evidence="7 8">DSM 436</strain>
    </source>
</reference>
<organism evidence="7 8">
    <name type="scientific">Chondromyces apiculatus DSM 436</name>
    <dbReference type="NCBI Taxonomy" id="1192034"/>
    <lineage>
        <taxon>Bacteria</taxon>
        <taxon>Pseudomonadati</taxon>
        <taxon>Myxococcota</taxon>
        <taxon>Polyangia</taxon>
        <taxon>Polyangiales</taxon>
        <taxon>Polyangiaceae</taxon>
        <taxon>Chondromyces</taxon>
    </lineage>
</organism>
<dbReference type="RefSeq" id="WP_197041174.1">
    <property type="nucleotide sequence ID" value="NZ_ASRX01000018.1"/>
</dbReference>
<dbReference type="STRING" id="1192034.CAP_2370"/>
<feature type="compositionally biased region" description="Low complexity" evidence="5">
    <location>
        <begin position="517"/>
        <end position="556"/>
    </location>
</feature>
<dbReference type="InterPro" id="IPR000719">
    <property type="entry name" value="Prot_kinase_dom"/>
</dbReference>